<dbReference type="Gene3D" id="2.130.10.10">
    <property type="entry name" value="YVTN repeat-like/Quinoprotein amine dehydrogenase"/>
    <property type="match status" value="2"/>
</dbReference>
<dbReference type="GO" id="GO:0006893">
    <property type="term" value="P:Golgi to plasma membrane transport"/>
    <property type="evidence" value="ECO:0007669"/>
    <property type="project" value="TreeGrafter"/>
</dbReference>
<dbReference type="Proteomes" id="UP000242180">
    <property type="component" value="Unassembled WGS sequence"/>
</dbReference>
<feature type="compositionally biased region" description="Basic and acidic residues" evidence="4">
    <location>
        <begin position="578"/>
        <end position="620"/>
    </location>
</feature>
<dbReference type="Pfam" id="PF00400">
    <property type="entry name" value="WD40"/>
    <property type="match status" value="1"/>
</dbReference>
<dbReference type="PROSITE" id="PS50294">
    <property type="entry name" value="WD_REPEATS_REGION"/>
    <property type="match status" value="1"/>
</dbReference>
<dbReference type="GO" id="GO:0005737">
    <property type="term" value="C:cytoplasm"/>
    <property type="evidence" value="ECO:0007669"/>
    <property type="project" value="TreeGrafter"/>
</dbReference>
<dbReference type="InterPro" id="IPR015943">
    <property type="entry name" value="WD40/YVTN_repeat-like_dom_sf"/>
</dbReference>
<dbReference type="OMA" id="TIECTRD"/>
<evidence type="ECO:0000256" key="2">
    <source>
        <dbReference type="ARBA" id="ARBA00022483"/>
    </source>
</evidence>
<dbReference type="OrthoDB" id="19944at2759"/>
<feature type="repeat" description="WD" evidence="3">
    <location>
        <begin position="224"/>
        <end position="265"/>
    </location>
</feature>
<proteinExistence type="inferred from homology"/>
<dbReference type="InterPro" id="IPR036322">
    <property type="entry name" value="WD40_repeat_dom_sf"/>
</dbReference>
<dbReference type="GO" id="GO:0005886">
    <property type="term" value="C:plasma membrane"/>
    <property type="evidence" value="ECO:0007669"/>
    <property type="project" value="TreeGrafter"/>
</dbReference>
<evidence type="ECO:0000256" key="4">
    <source>
        <dbReference type="SAM" id="MobiDB-lite"/>
    </source>
</evidence>
<keyword evidence="3" id="KW-0853">WD repeat</keyword>
<evidence type="ECO:0000256" key="3">
    <source>
        <dbReference type="PROSITE-ProRule" id="PRU00221"/>
    </source>
</evidence>
<comment type="caution">
    <text evidence="5">The sequence shown here is derived from an EMBL/GenBank/DDBJ whole genome shotgun (WGS) entry which is preliminary data.</text>
</comment>
<feature type="region of interest" description="Disordered" evidence="4">
    <location>
        <begin position="550"/>
        <end position="636"/>
    </location>
</feature>
<organism evidence="5 6">
    <name type="scientific">Syncephalastrum racemosum</name>
    <name type="common">Filamentous fungus</name>
    <dbReference type="NCBI Taxonomy" id="13706"/>
    <lineage>
        <taxon>Eukaryota</taxon>
        <taxon>Fungi</taxon>
        <taxon>Fungi incertae sedis</taxon>
        <taxon>Mucoromycota</taxon>
        <taxon>Mucoromycotina</taxon>
        <taxon>Mucoromycetes</taxon>
        <taxon>Mucorales</taxon>
        <taxon>Syncephalastraceae</taxon>
        <taxon>Syncephalastrum</taxon>
    </lineage>
</organism>
<dbReference type="GO" id="GO:0006887">
    <property type="term" value="P:exocytosis"/>
    <property type="evidence" value="ECO:0007669"/>
    <property type="project" value="UniProtKB-KW"/>
</dbReference>
<dbReference type="PANTHER" id="PTHR10241:SF25">
    <property type="entry name" value="TOMOSYN, ISOFORM C"/>
    <property type="match status" value="1"/>
</dbReference>
<protein>
    <submittedName>
        <fullName evidence="5">WD40-repeat-containing domain protein</fullName>
    </submittedName>
</protein>
<sequence>MTIFDKLSGFAQRARDNALTRSILSKDRRLEKNLSESLDPSAIGLLPLASYGLPATISATAFDPVSGLLAIGLSSPLTLQSQTRIKYIVFKTGYPLLVAVDMKNVIVTYDLRSKRPQHAVNTPSIITCLEYLVGTHWLLVGFADGNVDVFDTSTGQFSSEYGIPDLVQLEKEQAATGEPGPSQQQSIVVALQMHPSDLNTVLIGYETGVYMWNIRDQTIRRTFGIGREQRVTCLTWSPCGQKFMIGYDDGSMHLWDIRNDQRPLFSRRVFQACPSSSPQAEPCEPIYQLAWYLDQAKDKSYLIASGGSDLPDIKGLHVMEFNGSDNEARKQTILPTPVDVAEFVLLSSEPYYLGMRNPLGIAVLGSDGALRSYGLDHGYPLLTPPPAMDFLNPPVARSFYISQIPEHSFRMLTSVPPAATHYLPLTGGAAGAGHIYRFPSNDILITIHAGEVIRFWDASFTGLRPLPHLTIDCRDHILEKEAYITRLEFDPATAALYLAFSNQTLLKFNFKQDATSDPSIQQTFVDNCDDTLKEISELLDDMNRDETQFPQKEVPEAPMEDTPQTSSPAPDAATDVGKAAEDESGPERIDTEYVAPVKEDPAETAKNKEQAPVKHNHAEEPVLDEQSSAADEKKQTEPFPIHVECLYSQKVGYVPTMKVHPNGASVGLMAADERDDL</sequence>
<dbReference type="InterPro" id="IPR001680">
    <property type="entry name" value="WD40_rpt"/>
</dbReference>
<dbReference type="AlphaFoldDB" id="A0A1X2HLK3"/>
<comment type="similarity">
    <text evidence="1">Belongs to the WD repeat L(2)GL family.</text>
</comment>
<dbReference type="EMBL" id="MCGN01000002">
    <property type="protein sequence ID" value="ORZ00239.1"/>
    <property type="molecule type" value="Genomic_DNA"/>
</dbReference>
<evidence type="ECO:0000256" key="1">
    <source>
        <dbReference type="ARBA" id="ARBA00008070"/>
    </source>
</evidence>
<dbReference type="InParanoid" id="A0A1X2HLK3"/>
<name>A0A1X2HLK3_SYNRA</name>
<dbReference type="GO" id="GO:0019905">
    <property type="term" value="F:syntaxin binding"/>
    <property type="evidence" value="ECO:0007669"/>
    <property type="project" value="TreeGrafter"/>
</dbReference>
<dbReference type="SUPFAM" id="SSF50978">
    <property type="entry name" value="WD40 repeat-like"/>
    <property type="match status" value="1"/>
</dbReference>
<evidence type="ECO:0000313" key="6">
    <source>
        <dbReference type="Proteomes" id="UP000242180"/>
    </source>
</evidence>
<keyword evidence="6" id="KW-1185">Reference proteome</keyword>
<reference evidence="5 6" key="1">
    <citation type="submission" date="2016-07" db="EMBL/GenBank/DDBJ databases">
        <title>Pervasive Adenine N6-methylation of Active Genes in Fungi.</title>
        <authorList>
            <consortium name="DOE Joint Genome Institute"/>
            <person name="Mondo S.J."/>
            <person name="Dannebaum R.O."/>
            <person name="Kuo R.C."/>
            <person name="Labutti K."/>
            <person name="Haridas S."/>
            <person name="Kuo A."/>
            <person name="Salamov A."/>
            <person name="Ahrendt S.R."/>
            <person name="Lipzen A."/>
            <person name="Sullivan W."/>
            <person name="Andreopoulos W.B."/>
            <person name="Clum A."/>
            <person name="Lindquist E."/>
            <person name="Daum C."/>
            <person name="Ramamoorthy G.K."/>
            <person name="Gryganskyi A."/>
            <person name="Culley D."/>
            <person name="Magnuson J.K."/>
            <person name="James T.Y."/>
            <person name="O'Malley M.A."/>
            <person name="Stajich J.E."/>
            <person name="Spatafora J.W."/>
            <person name="Visel A."/>
            <person name="Grigoriev I.V."/>
        </authorList>
    </citation>
    <scope>NUCLEOTIDE SEQUENCE [LARGE SCALE GENOMIC DNA]</scope>
    <source>
        <strain evidence="5 6">NRRL 2496</strain>
    </source>
</reference>
<dbReference type="GO" id="GO:0005096">
    <property type="term" value="F:GTPase activator activity"/>
    <property type="evidence" value="ECO:0007669"/>
    <property type="project" value="TreeGrafter"/>
</dbReference>
<accession>A0A1X2HLK3</accession>
<dbReference type="STRING" id="13706.A0A1X2HLK3"/>
<dbReference type="PROSITE" id="PS50082">
    <property type="entry name" value="WD_REPEATS_2"/>
    <property type="match status" value="1"/>
</dbReference>
<keyword evidence="2" id="KW-0268">Exocytosis</keyword>
<evidence type="ECO:0000313" key="5">
    <source>
        <dbReference type="EMBL" id="ORZ00239.1"/>
    </source>
</evidence>
<dbReference type="GO" id="GO:0045159">
    <property type="term" value="F:myosin II binding"/>
    <property type="evidence" value="ECO:0007669"/>
    <property type="project" value="TreeGrafter"/>
</dbReference>
<dbReference type="PANTHER" id="PTHR10241">
    <property type="entry name" value="LETHAL 2 GIANT LARVAE PROTEIN"/>
    <property type="match status" value="1"/>
</dbReference>
<dbReference type="SMART" id="SM00320">
    <property type="entry name" value="WD40"/>
    <property type="match status" value="3"/>
</dbReference>
<gene>
    <name evidence="5" type="ORF">BCR43DRAFT_432771</name>
</gene>